<dbReference type="InterPro" id="IPR037455">
    <property type="entry name" value="LucA/IucC-like"/>
</dbReference>
<evidence type="ECO:0000256" key="3">
    <source>
        <dbReference type="SAM" id="MobiDB-lite"/>
    </source>
</evidence>
<proteinExistence type="inferred from homology"/>
<evidence type="ECO:0000313" key="6">
    <source>
        <dbReference type="EMBL" id="MFC6866470.1"/>
    </source>
</evidence>
<comment type="similarity">
    <text evidence="2">Belongs to the IucA/IucC family.</text>
</comment>
<evidence type="ECO:0000313" key="7">
    <source>
        <dbReference type="Proteomes" id="UP001596337"/>
    </source>
</evidence>
<dbReference type="InterPro" id="IPR007310">
    <property type="entry name" value="Aerobactin_biosyn_IucA/IucC_N"/>
</dbReference>
<protein>
    <submittedName>
        <fullName evidence="6">IucA/IucC family protein</fullName>
    </submittedName>
</protein>
<dbReference type="Pfam" id="PF06276">
    <property type="entry name" value="FhuF"/>
    <property type="match status" value="1"/>
</dbReference>
<evidence type="ECO:0000259" key="5">
    <source>
        <dbReference type="Pfam" id="PF06276"/>
    </source>
</evidence>
<evidence type="ECO:0000259" key="4">
    <source>
        <dbReference type="Pfam" id="PF04183"/>
    </source>
</evidence>
<organism evidence="6 7">
    <name type="scientific">Haloechinothrix salitolerans</name>
    <dbReference type="NCBI Taxonomy" id="926830"/>
    <lineage>
        <taxon>Bacteria</taxon>
        <taxon>Bacillati</taxon>
        <taxon>Actinomycetota</taxon>
        <taxon>Actinomycetes</taxon>
        <taxon>Pseudonocardiales</taxon>
        <taxon>Pseudonocardiaceae</taxon>
        <taxon>Haloechinothrix</taxon>
    </lineage>
</organism>
<name>A0ABW2BU02_9PSEU</name>
<gene>
    <name evidence="6" type="ORF">ACFQGD_04875</name>
</gene>
<accession>A0ABW2BU02</accession>
<sequence>MRYTFRMRRRFGFNRVVLESGPVRRHDAAGSGEAESITRFLAESVDSLLAEPACLARFADELERTLINDALARYVASERGHVLASAEYDQLESLVLDGHRYHPAFKSRVGFDVTDNLAFGPEFAPDVRPLWLASHRSITEVTRAATLNEADFLAAQLGETLASFHERLRAEGVDPGSYTLLPVHPWQWREYVATAFAEQLRRRQLIVLGEDPRAFRAQQSIRTLACRDMPDRPYLKLSMSLVNTSTSRVLAPHTVRNAPPISDWLRRVIDEDAFLRDESGLIVLREVMGSSVTPDPPAAFARSATYGTLACIWRESLHAFLTSGERAVPFTALTGSELDGTPFVDAWLRHHGARAWTRRLVGVAVIPLLHLLFRHGVACEAHAQNMVLVHRDGMPERIALKDFHDGIRFHRALLSDPDDCPPIDSPPPHHVNANSFVETDDVDLVTDFLLDAFCFVNLGELAGFLDDAGLLGEREFWAIVREGIATYQARFPELRERFALFDVGKPTVAVEKLTTRRLLTDTEPRLHDVPNPLAPRSDDPAGRGDDD</sequence>
<dbReference type="RefSeq" id="WP_345395512.1">
    <property type="nucleotide sequence ID" value="NZ_BAABLA010000024.1"/>
</dbReference>
<dbReference type="EMBL" id="JBHSXX010000001">
    <property type="protein sequence ID" value="MFC6866470.1"/>
    <property type="molecule type" value="Genomic_DNA"/>
</dbReference>
<keyword evidence="7" id="KW-1185">Reference proteome</keyword>
<feature type="region of interest" description="Disordered" evidence="3">
    <location>
        <begin position="524"/>
        <end position="547"/>
    </location>
</feature>
<dbReference type="Proteomes" id="UP001596337">
    <property type="component" value="Unassembled WGS sequence"/>
</dbReference>
<dbReference type="Pfam" id="PF04183">
    <property type="entry name" value="IucA_IucC"/>
    <property type="match status" value="1"/>
</dbReference>
<feature type="compositionally biased region" description="Basic and acidic residues" evidence="3">
    <location>
        <begin position="536"/>
        <end position="547"/>
    </location>
</feature>
<feature type="domain" description="Aerobactin siderophore biosynthesis IucA/IucC N-terminal" evidence="4">
    <location>
        <begin position="88"/>
        <end position="334"/>
    </location>
</feature>
<dbReference type="Gene3D" id="6.10.250.3370">
    <property type="match status" value="1"/>
</dbReference>
<dbReference type="PANTHER" id="PTHR34384:SF6">
    <property type="entry name" value="STAPHYLOFERRIN B SYNTHASE"/>
    <property type="match status" value="1"/>
</dbReference>
<comment type="pathway">
    <text evidence="1">Siderophore biosynthesis.</text>
</comment>
<dbReference type="InterPro" id="IPR022770">
    <property type="entry name" value="IucA/IucC-like_C"/>
</dbReference>
<dbReference type="Gene3D" id="1.10.510.40">
    <property type="match status" value="1"/>
</dbReference>
<evidence type="ECO:0000256" key="2">
    <source>
        <dbReference type="ARBA" id="ARBA00007832"/>
    </source>
</evidence>
<evidence type="ECO:0000256" key="1">
    <source>
        <dbReference type="ARBA" id="ARBA00004924"/>
    </source>
</evidence>
<dbReference type="PANTHER" id="PTHR34384">
    <property type="entry name" value="L-2,3-DIAMINOPROPANOATE--CITRATE LIGASE"/>
    <property type="match status" value="1"/>
</dbReference>
<feature type="domain" description="Aerobactin siderophore biosynthesis IucA/IucC-like C-terminal" evidence="5">
    <location>
        <begin position="355"/>
        <end position="523"/>
    </location>
</feature>
<reference evidence="7" key="1">
    <citation type="journal article" date="2019" name="Int. J. Syst. Evol. Microbiol.">
        <title>The Global Catalogue of Microorganisms (GCM) 10K type strain sequencing project: providing services to taxonomists for standard genome sequencing and annotation.</title>
        <authorList>
            <consortium name="The Broad Institute Genomics Platform"/>
            <consortium name="The Broad Institute Genome Sequencing Center for Infectious Disease"/>
            <person name="Wu L."/>
            <person name="Ma J."/>
        </authorList>
    </citation>
    <scope>NUCLEOTIDE SEQUENCE [LARGE SCALE GENOMIC DNA]</scope>
    <source>
        <strain evidence="7">KCTC 32255</strain>
    </source>
</reference>
<comment type="caution">
    <text evidence="6">The sequence shown here is derived from an EMBL/GenBank/DDBJ whole genome shotgun (WGS) entry which is preliminary data.</text>
</comment>